<name>A0A383C0K4_9ZZZZ</name>
<protein>
    <submittedName>
        <fullName evidence="1">Uncharacterized protein</fullName>
    </submittedName>
</protein>
<organism evidence="1">
    <name type="scientific">marine metagenome</name>
    <dbReference type="NCBI Taxonomy" id="408172"/>
    <lineage>
        <taxon>unclassified sequences</taxon>
        <taxon>metagenomes</taxon>
        <taxon>ecological metagenomes</taxon>
    </lineage>
</organism>
<accession>A0A383C0K4</accession>
<evidence type="ECO:0000313" key="1">
    <source>
        <dbReference type="EMBL" id="SVE25947.1"/>
    </source>
</evidence>
<reference evidence="1" key="1">
    <citation type="submission" date="2018-05" db="EMBL/GenBank/DDBJ databases">
        <authorList>
            <person name="Lanie J.A."/>
            <person name="Ng W.-L."/>
            <person name="Kazmierczak K.M."/>
            <person name="Andrzejewski T.M."/>
            <person name="Davidsen T.M."/>
            <person name="Wayne K.J."/>
            <person name="Tettelin H."/>
            <person name="Glass J.I."/>
            <person name="Rusch D."/>
            <person name="Podicherti R."/>
            <person name="Tsui H.-C.T."/>
            <person name="Winkler M.E."/>
        </authorList>
    </citation>
    <scope>NUCLEOTIDE SEQUENCE</scope>
</reference>
<dbReference type="AlphaFoldDB" id="A0A383C0K4"/>
<gene>
    <name evidence="1" type="ORF">METZ01_LOCUS478801</name>
</gene>
<dbReference type="EMBL" id="UINC01204977">
    <property type="protein sequence ID" value="SVE25947.1"/>
    <property type="molecule type" value="Genomic_DNA"/>
</dbReference>
<sequence length="65" mass="7531">FAANPFGHRHFYGKKDAEKGAYRMRKGQSIRLKYRLYLHHGDTVKSSVKSVYAGFSQPPPLHLKR</sequence>
<proteinExistence type="predicted"/>
<feature type="non-terminal residue" evidence="1">
    <location>
        <position position="1"/>
    </location>
</feature>